<sequence length="253" mass="28222">MRRPPLRIAVLECDTPATQSNAKYGGYYGVFSKLLHESAHALGQPEELDPESGLDISRYDVVTAQEYPDLEDVDAILLTGSKHNSFEDHPWILKLVDFTRKAIDDPRVKILGICFGHQIIARAMGVRVGRNDAGWEIAVCDVDLTEQGKRLFGLEKMRIQQMHRDIVHAYPAHVIPLGHSPRCEVQGMYLPGCFITVQGHPEFREDIVSEIVTLRAEGGIFSKEQAEDALIRAGKPHDGVAIGVAFLKFLLEQ</sequence>
<organism evidence="2 3">
    <name type="scientific">Aspergillus ochraceoroseus</name>
    <dbReference type="NCBI Taxonomy" id="138278"/>
    <lineage>
        <taxon>Eukaryota</taxon>
        <taxon>Fungi</taxon>
        <taxon>Dikarya</taxon>
        <taxon>Ascomycota</taxon>
        <taxon>Pezizomycotina</taxon>
        <taxon>Eurotiomycetes</taxon>
        <taxon>Eurotiomycetidae</taxon>
        <taxon>Eurotiales</taxon>
        <taxon>Aspergillaceae</taxon>
        <taxon>Aspergillus</taxon>
        <taxon>Aspergillus subgen. Nidulantes</taxon>
    </lineage>
</organism>
<dbReference type="PANTHER" id="PTHR42695:SF5">
    <property type="entry name" value="GLUTAMINE AMIDOTRANSFERASE YLR126C-RELATED"/>
    <property type="match status" value="1"/>
</dbReference>
<evidence type="ECO:0000313" key="2">
    <source>
        <dbReference type="EMBL" id="KKK13044.1"/>
    </source>
</evidence>
<dbReference type="GO" id="GO:0005634">
    <property type="term" value="C:nucleus"/>
    <property type="evidence" value="ECO:0007669"/>
    <property type="project" value="TreeGrafter"/>
</dbReference>
<dbReference type="SUPFAM" id="SSF52317">
    <property type="entry name" value="Class I glutamine amidotransferase-like"/>
    <property type="match status" value="1"/>
</dbReference>
<evidence type="ECO:0000259" key="1">
    <source>
        <dbReference type="Pfam" id="PF00117"/>
    </source>
</evidence>
<dbReference type="InterPro" id="IPR029062">
    <property type="entry name" value="Class_I_gatase-like"/>
</dbReference>
<dbReference type="OrthoDB" id="92161at2759"/>
<dbReference type="EMBL" id="JYKN01003331">
    <property type="protein sequence ID" value="KKK13044.1"/>
    <property type="molecule type" value="Genomic_DNA"/>
</dbReference>
<dbReference type="Pfam" id="PF00117">
    <property type="entry name" value="GATase"/>
    <property type="match status" value="1"/>
</dbReference>
<dbReference type="Gene3D" id="3.40.50.880">
    <property type="match status" value="1"/>
</dbReference>
<proteinExistence type="predicted"/>
<dbReference type="GO" id="GO:0005829">
    <property type="term" value="C:cytosol"/>
    <property type="evidence" value="ECO:0007669"/>
    <property type="project" value="TreeGrafter"/>
</dbReference>
<dbReference type="PROSITE" id="PS51273">
    <property type="entry name" value="GATASE_TYPE_1"/>
    <property type="match status" value="1"/>
</dbReference>
<dbReference type="CDD" id="cd01741">
    <property type="entry name" value="GATase1_1"/>
    <property type="match status" value="1"/>
</dbReference>
<dbReference type="InterPro" id="IPR044992">
    <property type="entry name" value="ChyE-like"/>
</dbReference>
<dbReference type="FunFam" id="3.40.50.880:FF:000078">
    <property type="entry name" value="GMP synthase"/>
    <property type="match status" value="1"/>
</dbReference>
<dbReference type="Proteomes" id="UP000034947">
    <property type="component" value="Unassembled WGS sequence"/>
</dbReference>
<reference evidence="2 3" key="1">
    <citation type="submission" date="2015-02" db="EMBL/GenBank/DDBJ databases">
        <title>Draft Genome Sequences of Two Closely-Related Aflatoxigenic Aspergillus Species Obtained from the Cote d'Ivoire.</title>
        <authorList>
            <person name="Moore G.G."/>
            <person name="Beltz S.B."/>
            <person name="Mack B.M."/>
        </authorList>
    </citation>
    <scope>NUCLEOTIDE SEQUENCE [LARGE SCALE GENOMIC DNA]</scope>
    <source>
        <strain evidence="2 3">SRRC1432</strain>
    </source>
</reference>
<gene>
    <name evidence="2" type="ORF">AOCH_001048</name>
</gene>
<feature type="domain" description="Glutamine amidotransferase" evidence="1">
    <location>
        <begin position="69"/>
        <end position="204"/>
    </location>
</feature>
<accession>A0A0F8TZW0</accession>
<evidence type="ECO:0000313" key="3">
    <source>
        <dbReference type="Proteomes" id="UP000034947"/>
    </source>
</evidence>
<comment type="caution">
    <text evidence="2">The sequence shown here is derived from an EMBL/GenBank/DDBJ whole genome shotgun (WGS) entry which is preliminary data.</text>
</comment>
<dbReference type="AlphaFoldDB" id="A0A0F8TZW0"/>
<keyword evidence="3" id="KW-1185">Reference proteome</keyword>
<dbReference type="PANTHER" id="PTHR42695">
    <property type="entry name" value="GLUTAMINE AMIDOTRANSFERASE YLR126C-RELATED"/>
    <property type="match status" value="1"/>
</dbReference>
<name>A0A0F8TZW0_9EURO</name>
<protein>
    <recommendedName>
        <fullName evidence="1">Glutamine amidotransferase domain-containing protein</fullName>
    </recommendedName>
</protein>
<dbReference type="VEuPathDB" id="FungiDB:P175DRAFT_0498489"/>
<dbReference type="InterPro" id="IPR017926">
    <property type="entry name" value="GATASE"/>
</dbReference>